<dbReference type="PROSITE" id="PS51257">
    <property type="entry name" value="PROKAR_LIPOPROTEIN"/>
    <property type="match status" value="1"/>
</dbReference>
<gene>
    <name evidence="1" type="ORF">QTN89_14890</name>
</gene>
<reference evidence="1 2" key="1">
    <citation type="submission" date="2023-06" db="EMBL/GenBank/DDBJ databases">
        <title>Roseiconus lacunae JC819 isolated from Gulf of Mannar region, Tamil Nadu.</title>
        <authorList>
            <person name="Pk S."/>
            <person name="Ch S."/>
            <person name="Ch V.R."/>
        </authorList>
    </citation>
    <scope>NUCLEOTIDE SEQUENCE [LARGE SCALE GENOMIC DNA]</scope>
    <source>
        <strain evidence="1 2">JC819</strain>
    </source>
</reference>
<keyword evidence="2" id="KW-1185">Reference proteome</keyword>
<dbReference type="Proteomes" id="UP001239462">
    <property type="component" value="Unassembled WGS sequence"/>
</dbReference>
<accession>A0ABT7PJS3</accession>
<dbReference type="RefSeq" id="WP_289164371.1">
    <property type="nucleotide sequence ID" value="NZ_JASZZN010000010.1"/>
</dbReference>
<evidence type="ECO:0000313" key="1">
    <source>
        <dbReference type="EMBL" id="MDM4016730.1"/>
    </source>
</evidence>
<comment type="caution">
    <text evidence="1">The sequence shown here is derived from an EMBL/GenBank/DDBJ whole genome shotgun (WGS) entry which is preliminary data.</text>
</comment>
<evidence type="ECO:0008006" key="3">
    <source>
        <dbReference type="Google" id="ProtNLM"/>
    </source>
</evidence>
<name>A0ABT7PJS3_9BACT</name>
<protein>
    <recommendedName>
        <fullName evidence="3">DUF4292 domain-containing protein</fullName>
    </recommendedName>
</protein>
<proteinExistence type="predicted"/>
<organism evidence="1 2">
    <name type="scientific">Roseiconus lacunae</name>
    <dbReference type="NCBI Taxonomy" id="2605694"/>
    <lineage>
        <taxon>Bacteria</taxon>
        <taxon>Pseudomonadati</taxon>
        <taxon>Planctomycetota</taxon>
        <taxon>Planctomycetia</taxon>
        <taxon>Pirellulales</taxon>
        <taxon>Pirellulaceae</taxon>
        <taxon>Roseiconus</taxon>
    </lineage>
</organism>
<sequence length="347" mass="37979">MLHQNARMRFLLLLMWISVGFVSGGASCSQHNRVLTLPPPPTVLSSAPTVEAVIAAVNRTGAVRELSTNTASVDVISMPALPQLSATVSLRRDRDFRLRARLPFVMGSDLDIGSNNDLFWFEVPEDFSRTLYYARHDQFQAQLNRAVLPVDPTWLMDSLGLAQIDRAQVDQPIQMSGDGKLVLQAAVAMPAGVFRRFYTIDPERGHVIDQYVYSPTGQLIAESHASNHQFYADQGCSLPHTVRFRLIPAAGDPLEMQIEVGTYVVNQILSGDPNLFVIPQGAGKVVDLTTISPLAVSPSLPTTTLPPMTNVVPPPMPSASPSISPVGFKREGYQDDVTTPLQFRGFE</sequence>
<dbReference type="EMBL" id="JASZZN010000010">
    <property type="protein sequence ID" value="MDM4016730.1"/>
    <property type="molecule type" value="Genomic_DNA"/>
</dbReference>
<evidence type="ECO:0000313" key="2">
    <source>
        <dbReference type="Proteomes" id="UP001239462"/>
    </source>
</evidence>